<evidence type="ECO:0000256" key="6">
    <source>
        <dbReference type="ARBA" id="ARBA00022691"/>
    </source>
</evidence>
<comment type="catalytic activity">
    <reaction evidence="15">
        <text>a 5'-end (5'-triphosphoguanosine)-(2'-O-methyladenylyl)-adenylyl-cytidylyl-adenosine in mRNA + S-adenosyl-L-methionine = a 5'-end (N(7)-methyl 5'-triphosphoguanosine)-(2'-O-methyladenylyl)-adenylyl-cytidylyl-adenosine in mRNA + S-adenosyl-L-homocysteine</text>
        <dbReference type="Rhea" id="RHEA:65440"/>
        <dbReference type="Rhea" id="RHEA-COMP:16798"/>
        <dbReference type="Rhea" id="RHEA-COMP:16801"/>
        <dbReference type="ChEBI" id="CHEBI:57856"/>
        <dbReference type="ChEBI" id="CHEBI:59789"/>
        <dbReference type="ChEBI" id="CHEBI:156482"/>
        <dbReference type="ChEBI" id="CHEBI:156483"/>
    </reaction>
</comment>
<accession>A0A8K1YQN0</accession>
<keyword evidence="7" id="KW-0548">Nucleotidyltransferase</keyword>
<evidence type="ECO:0000256" key="20">
    <source>
        <dbReference type="ARBA" id="ARBA00048548"/>
    </source>
</evidence>
<keyword evidence="9" id="KW-0067">ATP-binding</keyword>
<keyword evidence="12" id="KW-0506">mRNA capping</keyword>
<organism evidence="22 23">
    <name type="scientific">Xiangshan Nyami-like virus</name>
    <dbReference type="NCBI Taxonomy" id="2886229"/>
    <lineage>
        <taxon>Viruses</taxon>
        <taxon>Riboviria</taxon>
        <taxon>Orthornavirae</taxon>
        <taxon>Negarnaviricota</taxon>
        <taxon>Haploviricotina</taxon>
        <taxon>Monjiviricetes</taxon>
        <taxon>Mononegavirales</taxon>
        <taxon>Nyamiviridae</taxon>
        <taxon>Formivirus</taxon>
        <taxon>Formivirus pollinis</taxon>
    </lineage>
</organism>
<evidence type="ECO:0000256" key="4">
    <source>
        <dbReference type="ARBA" id="ARBA00022664"/>
    </source>
</evidence>
<evidence type="ECO:0000256" key="5">
    <source>
        <dbReference type="ARBA" id="ARBA00022679"/>
    </source>
</evidence>
<dbReference type="GO" id="GO:0003968">
    <property type="term" value="F:RNA-directed RNA polymerase activity"/>
    <property type="evidence" value="ECO:0007669"/>
    <property type="project" value="UniProtKB-KW"/>
</dbReference>
<evidence type="ECO:0000256" key="14">
    <source>
        <dbReference type="ARBA" id="ARBA00024494"/>
    </source>
</evidence>
<comment type="subcellular location">
    <subcellularLocation>
        <location evidence="1">Virion</location>
    </subcellularLocation>
</comment>
<evidence type="ECO:0000256" key="13">
    <source>
        <dbReference type="ARBA" id="ARBA00023268"/>
    </source>
</evidence>
<comment type="catalytic activity">
    <reaction evidence="19">
        <text>a 5'-end (5'-triphosphoguanosine)-adenylyl-adenylyl-cytidylyl-adenosine in mRNA + 2 S-adenosyl-L-methionine = a 5'-end (N(7)-methyl 5'-triphosphoguanosine)-(2'-O-methyladenylyl)-adenylyl-cytidylyl-adenosine in mRNA + 2 S-adenosyl-L-homocysteine + H(+)</text>
        <dbReference type="Rhea" id="RHEA:65376"/>
        <dbReference type="Rhea" id="RHEA-COMP:16797"/>
        <dbReference type="Rhea" id="RHEA-COMP:16798"/>
        <dbReference type="ChEBI" id="CHEBI:15378"/>
        <dbReference type="ChEBI" id="CHEBI:57856"/>
        <dbReference type="ChEBI" id="CHEBI:59789"/>
        <dbReference type="ChEBI" id="CHEBI:156483"/>
        <dbReference type="ChEBI" id="CHEBI:156484"/>
        <dbReference type="EC" id="2.1.1.375"/>
    </reaction>
</comment>
<dbReference type="Proteomes" id="UP001157327">
    <property type="component" value="Segment"/>
</dbReference>
<evidence type="ECO:0000256" key="19">
    <source>
        <dbReference type="ARBA" id="ARBA00047370"/>
    </source>
</evidence>
<dbReference type="EC" id="2.7.7.48" evidence="2"/>
<dbReference type="GO" id="GO:0044423">
    <property type="term" value="C:virion component"/>
    <property type="evidence" value="ECO:0007669"/>
    <property type="project" value="UniProtKB-KW"/>
</dbReference>
<evidence type="ECO:0000313" key="22">
    <source>
        <dbReference type="EMBL" id="UDL13960.1"/>
    </source>
</evidence>
<evidence type="ECO:0000256" key="11">
    <source>
        <dbReference type="ARBA" id="ARBA00022953"/>
    </source>
</evidence>
<keyword evidence="8" id="KW-0547">Nucleotide-binding</keyword>
<evidence type="ECO:0000256" key="8">
    <source>
        <dbReference type="ARBA" id="ARBA00022741"/>
    </source>
</evidence>
<dbReference type="GO" id="GO:0004482">
    <property type="term" value="F:mRNA 5'-cap (guanine-N7-)-methyltransferase activity"/>
    <property type="evidence" value="ECO:0007669"/>
    <property type="project" value="InterPro"/>
</dbReference>
<dbReference type="EMBL" id="OK491485">
    <property type="protein sequence ID" value="UDL13960.1"/>
    <property type="molecule type" value="Viral_cRNA"/>
</dbReference>
<protein>
    <recommendedName>
        <fullName evidence="2">RNA-directed RNA polymerase</fullName>
        <ecNumber evidence="2">2.7.7.48</ecNumber>
    </recommendedName>
    <alternativeName>
        <fullName evidence="17">Replicase</fullName>
    </alternativeName>
    <alternativeName>
        <fullName evidence="16">Transcriptase</fullName>
    </alternativeName>
</protein>
<evidence type="ECO:0000313" key="23">
    <source>
        <dbReference type="Proteomes" id="UP001157327"/>
    </source>
</evidence>
<evidence type="ECO:0000256" key="7">
    <source>
        <dbReference type="ARBA" id="ARBA00022695"/>
    </source>
</evidence>
<keyword evidence="3" id="KW-0696">RNA-directed RNA polymerase</keyword>
<evidence type="ECO:0000256" key="16">
    <source>
        <dbReference type="ARBA" id="ARBA00030436"/>
    </source>
</evidence>
<evidence type="ECO:0000259" key="21">
    <source>
        <dbReference type="PROSITE" id="PS50526"/>
    </source>
</evidence>
<evidence type="ECO:0000256" key="10">
    <source>
        <dbReference type="ARBA" id="ARBA00022844"/>
    </source>
</evidence>
<evidence type="ECO:0000256" key="12">
    <source>
        <dbReference type="ARBA" id="ARBA00023042"/>
    </source>
</evidence>
<evidence type="ECO:0000256" key="9">
    <source>
        <dbReference type="ARBA" id="ARBA00022840"/>
    </source>
</evidence>
<evidence type="ECO:0000256" key="2">
    <source>
        <dbReference type="ARBA" id="ARBA00012494"/>
    </source>
</evidence>
<keyword evidence="6" id="KW-0949">S-adenosyl-L-methionine</keyword>
<dbReference type="GeneID" id="80544517"/>
<comment type="catalytic activity">
    <reaction evidence="14">
        <text>a 5'-end triphospho-adenylyl-adenylyl-cytidylyl-adenosine in mRNA + GDP + H(+) = a 5'-end (5'-triphosphoguanosine)-adenylyl-adenylyl-cytidylyl-adenosine in mRNA + diphosphate</text>
        <dbReference type="Rhea" id="RHEA:65436"/>
        <dbReference type="Rhea" id="RHEA-COMP:16797"/>
        <dbReference type="Rhea" id="RHEA-COMP:16799"/>
        <dbReference type="ChEBI" id="CHEBI:15378"/>
        <dbReference type="ChEBI" id="CHEBI:33019"/>
        <dbReference type="ChEBI" id="CHEBI:58189"/>
        <dbReference type="ChEBI" id="CHEBI:156484"/>
        <dbReference type="ChEBI" id="CHEBI:156503"/>
        <dbReference type="EC" id="2.7.7.88"/>
    </reaction>
</comment>
<comment type="catalytic activity">
    <reaction evidence="18">
        <text>a 5'-end (5'-triphosphoguanosine)-adenylyl-adenylyl-cytidylyl-adenosine in mRNA + S-adenosyl-L-methionine = a 5'-end (5'-triphosphoguanosine)-(2'-O-methyladenylyl)-adenylyl-cytidylyl-adenosine in mRNA + S-adenosyl-L-homocysteine + H(+)</text>
        <dbReference type="Rhea" id="RHEA:65380"/>
        <dbReference type="Rhea" id="RHEA-COMP:16797"/>
        <dbReference type="Rhea" id="RHEA-COMP:16801"/>
        <dbReference type="ChEBI" id="CHEBI:15378"/>
        <dbReference type="ChEBI" id="CHEBI:57856"/>
        <dbReference type="ChEBI" id="CHEBI:59789"/>
        <dbReference type="ChEBI" id="CHEBI:156482"/>
        <dbReference type="ChEBI" id="CHEBI:156484"/>
    </reaction>
</comment>
<dbReference type="KEGG" id="vg:80544517"/>
<dbReference type="GO" id="GO:0005524">
    <property type="term" value="F:ATP binding"/>
    <property type="evidence" value="ECO:0007669"/>
    <property type="project" value="UniProtKB-KW"/>
</dbReference>
<evidence type="ECO:0000256" key="15">
    <source>
        <dbReference type="ARBA" id="ARBA00024499"/>
    </source>
</evidence>
<evidence type="ECO:0000256" key="1">
    <source>
        <dbReference type="ARBA" id="ARBA00004328"/>
    </source>
</evidence>
<feature type="domain" description="RdRp catalytic" evidence="21">
    <location>
        <begin position="560"/>
        <end position="739"/>
    </location>
</feature>
<dbReference type="Pfam" id="PF14318">
    <property type="entry name" value="Mononeg_mRNAcap"/>
    <property type="match status" value="1"/>
</dbReference>
<evidence type="ECO:0000256" key="3">
    <source>
        <dbReference type="ARBA" id="ARBA00022484"/>
    </source>
</evidence>
<dbReference type="Pfam" id="PF00946">
    <property type="entry name" value="Mononeg_RNA_pol"/>
    <property type="match status" value="1"/>
</dbReference>
<keyword evidence="13" id="KW-0511">Multifunctional enzyme</keyword>
<reference evidence="22 23" key="1">
    <citation type="submission" date="2021-09" db="EMBL/GenBank/DDBJ databases">
        <authorList>
            <person name="Li N.N."/>
        </authorList>
    </citation>
    <scope>NUCLEOTIDE SEQUENCE [LARGE SCALE GENOMIC DNA]</scope>
    <source>
        <strain evidence="22">Novel_9</strain>
    </source>
</reference>
<dbReference type="InterPro" id="IPR026890">
    <property type="entry name" value="Mononeg_mRNAcap"/>
</dbReference>
<name>A0A8K1YQN0_9MONO</name>
<keyword evidence="23" id="KW-1185">Reference proteome</keyword>
<evidence type="ECO:0000256" key="18">
    <source>
        <dbReference type="ARBA" id="ARBA00047332"/>
    </source>
</evidence>
<keyword evidence="10" id="KW-0946">Virion</keyword>
<dbReference type="InterPro" id="IPR014023">
    <property type="entry name" value="Mononeg_RNA_pol_cat"/>
</dbReference>
<sequence length="1885" mass="215731">MNKINTQPLVMEDLIEEEPTLLGRPVITPIFRKDRHLSSALLTTEIEYLLANRTNDRGLKREHKNLLEDLGEKEALDSSLFLGMGFKWLDLLASPKCTTQELTTCLHIATQALRISTLDYVNNESHVLASLTPFMVTCYQAKASFDSLLEKITFSTHFKEEWMLGKLKGCAYGNLHLVHFPEGIMIITHSHLVALRDCVNSWFSILLYTQIYNHKYPGIDAYKEAESIIKQGIELVITQGTLAYKLLKMWPSLTIACILRDLESRDDFFRTITDDLDCKDTALYKRLTGRICTTNRAMWELELSGICKCFGHPNIDMTASVNTWVKKGAAGKDIDKNTAQLIVGAFRLELCRQYYKDKKRWPVLSLQSGVPDKIVYCYKNNLWTETPTHPWRPEDFLRVVLDKNLDFDYHIDIADLLADKSIIPSREHWIHEYDKQAHRTQHGFFPRGPPPAPKSAIICYLQKERVTVKEVMDILESGSIPQSWLVMVAVAKEREFKYKDARFFGKMCFEMRLYQTATEKNIADSVFRYIKHQSMTMNEEQLIRTIIRMNAPITAQAGETYVFITLDFSSWCTNFRHEAATPLFIELDRLFGLHNIYSFTHLFPLNSVLLFQDRFAPPKQGESGDPLPGSRCYPYPEAWLEGLRQKGWTLLTILLILIASWRCGTSASLLGQGDNQVILLRIPPGDYLSRLQINKEGYIRQFLQVLEDLSTRIGIVIKLEETWWSSSLFEYSRRYHLNGAQVSGALKRVSRLASEANQVIPSLNSDLSGLFSTGASAAAEDSTPMYAYYCTIVEAAMRIRQSNPWLKEKQWETTCCLLLITRTLGGYPITIYSQFCTRAVQDVLTSNLHLVRTASKDPLLGKEMRKLVNLNIRGKRDYLSLIKDPQSLPLVLPVQPENFIKREIKKGLTDFVENVDVKDLFSLSTEMSQDNLIHDLMSISPCNPKLLNKIYALSNIGLQERWLGKFSNTRSIQQTAMKSWSSELTVISTVRQLEERFSCHLLNKKEDEEVIHLLEAQCVTVYAQGLRERAWGMPMEGITMPPQQEQVYLLPWETLNKEQAKRAILITEQKTPDLNMSHRRGEYTPYFGSSTKLRAKRSILQVVEVGSMISSMKQIMELISWVKGDEGMERLLTTMLSEKTTIDPDTLKMYTRQIYSGSLTHRLPCPALKSSGMSNQNLNHPSHFTITSDTALEYAKGGINYTICFQSVFLHSLSLLAHYTEQGVSYPRQMACLFSCSDCTWVIPAESFSLLSPTYAGILLPTRITELHQKDIHQRYPLTKQIGEEESYSVQMGRKFAAWIVKRRMIDKITSLENRALEESMTVSFVNLAEFSRLQVPLFLKSFIFYCAVFDSHFFFNVYEHFVEILEGGTKNPYDIMLDSLKRCNHLRTLVGLQGGAKKCTYSATDMRILLFSIITKYLDDLPDLLASAYIVTPEDDLSHVIKAVKVWLSVNAIPDFLLVTMSKEEFDASLAANYSQYKQILPAITLPEEETIALVRSRPVVSSFKEESRVAAAHLPVPIASPTPCIPRPFTPYLYYMQNDPLATSLREAMTAVGPQLDYNIVVTLDDKDGVLYSVIAHSTLVVGGYPHWPHNDHPHTEPVAIVADSCPIKWDKEDYYLNAVKNKIDVPNYVLLVIPDENTTTLYDLPEGWQILRRITTSGDYDMVISIHRSVVKVDPEECWILQGESLFSRTRHVDVRDTSRLGEVAKSTLESIQDYLIRTISDPPCINAFPHVVTLLGLIPRTLDELMFQLRYKIRQQVSLITSRSIKASHSYEHAVALDKREQRVTRAWKVITKCHGIVGLIRKRNWSATAIKGYISYHVHNKKRICWRNCGEGYVVNMEDVGEFQRGGLMYWNRYVWLLYQMREERDPPSFSLSCPPFSLF</sequence>
<comment type="catalytic activity">
    <reaction evidence="20">
        <text>GTP + H2O = GDP + phosphate + H(+)</text>
        <dbReference type="Rhea" id="RHEA:19669"/>
        <dbReference type="ChEBI" id="CHEBI:15377"/>
        <dbReference type="ChEBI" id="CHEBI:15378"/>
        <dbReference type="ChEBI" id="CHEBI:37565"/>
        <dbReference type="ChEBI" id="CHEBI:43474"/>
        <dbReference type="ChEBI" id="CHEBI:58189"/>
    </reaction>
</comment>
<evidence type="ECO:0000256" key="17">
    <source>
        <dbReference type="ARBA" id="ARBA00031012"/>
    </source>
</evidence>
<dbReference type="RefSeq" id="YP_010805613.1">
    <property type="nucleotide sequence ID" value="NC_077157.1"/>
</dbReference>
<keyword evidence="11" id="KW-0693">Viral RNA replication</keyword>
<keyword evidence="5" id="KW-0808">Transferase</keyword>
<keyword evidence="4" id="KW-0507">mRNA processing</keyword>
<proteinExistence type="predicted"/>
<dbReference type="PROSITE" id="PS50526">
    <property type="entry name" value="RDRP_SSRNA_NEG_NONSEG"/>
    <property type="match status" value="1"/>
</dbReference>